<sequence>MIHPMGGVSGILQGATNLEGQGLSLSLSTHDPSRMNLSSIQYLSSNPNFSPLLSLNPSISGEIRGQNVSFEENHDSRIKQSRCNESMLFDVPRNNLDAKKADIPAYGVSSISSGFLIQST</sequence>
<accession>A0A8S0S8P9</accession>
<evidence type="ECO:0000313" key="2">
    <source>
        <dbReference type="Proteomes" id="UP000594638"/>
    </source>
</evidence>
<evidence type="ECO:0000313" key="1">
    <source>
        <dbReference type="EMBL" id="CAA2988276.1"/>
    </source>
</evidence>
<protein>
    <submittedName>
        <fullName evidence="1">Kinesin-like protein KCA2</fullName>
    </submittedName>
</protein>
<dbReference type="AlphaFoldDB" id="A0A8S0S8P9"/>
<dbReference type="Proteomes" id="UP000594638">
    <property type="component" value="Unassembled WGS sequence"/>
</dbReference>
<organism evidence="1 2">
    <name type="scientific">Olea europaea subsp. europaea</name>
    <dbReference type="NCBI Taxonomy" id="158383"/>
    <lineage>
        <taxon>Eukaryota</taxon>
        <taxon>Viridiplantae</taxon>
        <taxon>Streptophyta</taxon>
        <taxon>Embryophyta</taxon>
        <taxon>Tracheophyta</taxon>
        <taxon>Spermatophyta</taxon>
        <taxon>Magnoliopsida</taxon>
        <taxon>eudicotyledons</taxon>
        <taxon>Gunneridae</taxon>
        <taxon>Pentapetalae</taxon>
        <taxon>asterids</taxon>
        <taxon>lamiids</taxon>
        <taxon>Lamiales</taxon>
        <taxon>Oleaceae</taxon>
        <taxon>Oleeae</taxon>
        <taxon>Olea</taxon>
    </lineage>
</organism>
<gene>
    <name evidence="1" type="ORF">OLEA9_A020283</name>
</gene>
<name>A0A8S0S8P9_OLEEU</name>
<dbReference type="EMBL" id="CACTIH010003981">
    <property type="protein sequence ID" value="CAA2988276.1"/>
    <property type="molecule type" value="Genomic_DNA"/>
</dbReference>
<keyword evidence="2" id="KW-1185">Reference proteome</keyword>
<comment type="caution">
    <text evidence="1">The sequence shown here is derived from an EMBL/GenBank/DDBJ whole genome shotgun (WGS) entry which is preliminary data.</text>
</comment>
<dbReference type="Gramene" id="OE9A020283T1">
    <property type="protein sequence ID" value="OE9A020283C1"/>
    <property type="gene ID" value="OE9A020283"/>
</dbReference>
<reference evidence="1 2" key="1">
    <citation type="submission" date="2019-12" db="EMBL/GenBank/DDBJ databases">
        <authorList>
            <person name="Alioto T."/>
            <person name="Alioto T."/>
            <person name="Gomez Garrido J."/>
        </authorList>
    </citation>
    <scope>NUCLEOTIDE SEQUENCE [LARGE SCALE GENOMIC DNA]</scope>
</reference>
<proteinExistence type="predicted"/>